<gene>
    <name evidence="4" type="ORF">BQ4739_LOCUS12933</name>
</gene>
<protein>
    <recommendedName>
        <fullName evidence="2">COP9 signalosome complex subunit 6</fullName>
    </recommendedName>
</protein>
<dbReference type="PROSITE" id="PS50249">
    <property type="entry name" value="MPN"/>
    <property type="match status" value="1"/>
</dbReference>
<dbReference type="GO" id="GO:0000338">
    <property type="term" value="P:protein deneddylation"/>
    <property type="evidence" value="ECO:0007669"/>
    <property type="project" value="InterPro"/>
</dbReference>
<sequence length="317" mass="34403">MVVRVDNSRSSSSGLEFKLHPLVLINVSDHHTRLKANSPEGAPPPLVLGCLLGSQDGRSVELANSFEMKWGQGEAAYEVDAPFLVKKQEQYKTVFPKQDIVGWYCTGRQLTEQHLAVHRKISEFNESPLLLLLDPVIDHSRKDLPIDVYETELHVVDGVPQTIFVKANYSMETSDAERIGVDQVAKILPSGRASGSEQLTAHLTSLHSAIKMLVAKLSIIQQEVAAVADGSVPFPHAMMRQVNSLVASLPALDNPQFKTDYLTEFNDTLATLLLAGTTQSLAGLAELGDRLGLAYEKAGRRGRGGGGGMMAASLYGM</sequence>
<dbReference type="InterPro" id="IPR037518">
    <property type="entry name" value="MPN"/>
</dbReference>
<keyword evidence="2" id="KW-0963">Cytoplasm</keyword>
<evidence type="ECO:0000313" key="5">
    <source>
        <dbReference type="Proteomes" id="UP000256970"/>
    </source>
</evidence>
<evidence type="ECO:0000313" key="4">
    <source>
        <dbReference type="EMBL" id="SZX72788.1"/>
    </source>
</evidence>
<evidence type="ECO:0000256" key="2">
    <source>
        <dbReference type="RuleBase" id="RU367006"/>
    </source>
</evidence>
<dbReference type="InterPro" id="IPR000555">
    <property type="entry name" value="JAMM/MPN+_dom"/>
</dbReference>
<dbReference type="PANTHER" id="PTHR10540:SF8">
    <property type="entry name" value="COP9 SIGNALOSOME COMPLEX SUBUNIT 6"/>
    <property type="match status" value="1"/>
</dbReference>
<dbReference type="Pfam" id="PF13012">
    <property type="entry name" value="MitMem_reg"/>
    <property type="match status" value="1"/>
</dbReference>
<dbReference type="SMART" id="SM00232">
    <property type="entry name" value="JAB_MPN"/>
    <property type="match status" value="1"/>
</dbReference>
<keyword evidence="5" id="KW-1185">Reference proteome</keyword>
<evidence type="ECO:0000256" key="1">
    <source>
        <dbReference type="ARBA" id="ARBA00010893"/>
    </source>
</evidence>
<dbReference type="PANTHER" id="PTHR10540">
    <property type="entry name" value="EUKARYOTIC TRANSLATION INITIATION FACTOR 3 SUBUNIT F-RELATED"/>
    <property type="match status" value="1"/>
</dbReference>
<keyword evidence="2" id="KW-0539">Nucleus</keyword>
<proteinExistence type="inferred from homology"/>
<dbReference type="GO" id="GO:0005737">
    <property type="term" value="C:cytoplasm"/>
    <property type="evidence" value="ECO:0007669"/>
    <property type="project" value="UniProtKB-SubCell"/>
</dbReference>
<evidence type="ECO:0000259" key="3">
    <source>
        <dbReference type="PROSITE" id="PS50249"/>
    </source>
</evidence>
<dbReference type="Pfam" id="PF01398">
    <property type="entry name" value="JAB"/>
    <property type="match status" value="1"/>
</dbReference>
<dbReference type="GO" id="GO:0008237">
    <property type="term" value="F:metallopeptidase activity"/>
    <property type="evidence" value="ECO:0007669"/>
    <property type="project" value="InterPro"/>
</dbReference>
<dbReference type="Proteomes" id="UP000256970">
    <property type="component" value="Unassembled WGS sequence"/>
</dbReference>
<dbReference type="InterPro" id="IPR024969">
    <property type="entry name" value="EIF3F/CSN6-like_C"/>
</dbReference>
<comment type="subcellular location">
    <subcellularLocation>
        <location evidence="2">Cytoplasm</location>
    </subcellularLocation>
    <subcellularLocation>
        <location evidence="2">Nucleus</location>
    </subcellularLocation>
</comment>
<keyword evidence="2" id="KW-0736">Signalosome</keyword>
<name>A0A383W574_TETOB</name>
<dbReference type="CDD" id="cd08063">
    <property type="entry name" value="MPN_CSN6"/>
    <property type="match status" value="1"/>
</dbReference>
<feature type="domain" description="MPN" evidence="3">
    <location>
        <begin position="17"/>
        <end position="155"/>
    </location>
</feature>
<dbReference type="AlphaFoldDB" id="A0A383W574"/>
<accession>A0A383W574</accession>
<dbReference type="InterPro" id="IPR033859">
    <property type="entry name" value="MPN_CSN6"/>
</dbReference>
<dbReference type="STRING" id="3088.A0A383W574"/>
<dbReference type="GO" id="GO:0008180">
    <property type="term" value="C:COP9 signalosome"/>
    <property type="evidence" value="ECO:0007669"/>
    <property type="project" value="UniProtKB-UniRule"/>
</dbReference>
<comment type="similarity">
    <text evidence="1 2">Belongs to the peptidase M67A family. CSN6 subfamily.</text>
</comment>
<reference evidence="4 5" key="1">
    <citation type="submission" date="2016-10" db="EMBL/GenBank/DDBJ databases">
        <authorList>
            <person name="Cai Z."/>
        </authorList>
    </citation>
    <scope>NUCLEOTIDE SEQUENCE [LARGE SCALE GENOMIC DNA]</scope>
</reference>
<organism evidence="4 5">
    <name type="scientific">Tetradesmus obliquus</name>
    <name type="common">Green alga</name>
    <name type="synonym">Acutodesmus obliquus</name>
    <dbReference type="NCBI Taxonomy" id="3088"/>
    <lineage>
        <taxon>Eukaryota</taxon>
        <taxon>Viridiplantae</taxon>
        <taxon>Chlorophyta</taxon>
        <taxon>core chlorophytes</taxon>
        <taxon>Chlorophyceae</taxon>
        <taxon>CS clade</taxon>
        <taxon>Sphaeropleales</taxon>
        <taxon>Scenedesmaceae</taxon>
        <taxon>Tetradesmus</taxon>
    </lineage>
</organism>
<dbReference type="EMBL" id="FNXT01001159">
    <property type="protein sequence ID" value="SZX72788.1"/>
    <property type="molecule type" value="Genomic_DNA"/>
</dbReference>
<comment type="function">
    <text evidence="2">Component of the COP9 signalosome complex (CSN), a complex involved in various cellular and developmental processes.</text>
</comment>
<dbReference type="Gene3D" id="3.40.140.10">
    <property type="entry name" value="Cytidine Deaminase, domain 2"/>
    <property type="match status" value="1"/>
</dbReference>